<evidence type="ECO:0000313" key="2">
    <source>
        <dbReference type="Proteomes" id="UP000757900"/>
    </source>
</evidence>
<reference evidence="1" key="1">
    <citation type="submission" date="2020-04" db="EMBL/GenBank/DDBJ databases">
        <title>Deep metagenomics examines the oral microbiome during advanced dental caries in children, revealing novel taxa and co-occurrences with host molecules.</title>
        <authorList>
            <person name="Baker J.L."/>
            <person name="Morton J.T."/>
            <person name="Dinis M."/>
            <person name="Alvarez R."/>
            <person name="Tran N.C."/>
            <person name="Knight R."/>
            <person name="Edlund A."/>
        </authorList>
    </citation>
    <scope>NUCLEOTIDE SEQUENCE</scope>
    <source>
        <strain evidence="1">JCVI_23_bin.16</strain>
    </source>
</reference>
<sequence>MALRNFDYLEKFYPTKDLRELFKYFPEDFAIIHIREFAEVGNSGKSIRIIIKGESKTQKISAIAELYKILPDKNSEEIETVNLTYKGGVSFDIPKDKQISTYLNDFELLMANYDYRAEDFANAKPLDIYDNPVQGYYERRYNFEASDSISSDYGVDFSKSKYEIEFGKSPLPFDRFFDSTIGIRTKDFKPISNEARTMIFCSETISAARSNLGSER</sequence>
<evidence type="ECO:0000313" key="1">
    <source>
        <dbReference type="EMBL" id="MBF0934375.1"/>
    </source>
</evidence>
<dbReference type="EMBL" id="JABZFV010000017">
    <property type="protein sequence ID" value="MBF0934375.1"/>
    <property type="molecule type" value="Genomic_DNA"/>
</dbReference>
<proteinExistence type="predicted"/>
<name>A0A929MQC9_ABIDE</name>
<dbReference type="Proteomes" id="UP000757900">
    <property type="component" value="Unassembled WGS sequence"/>
</dbReference>
<protein>
    <submittedName>
        <fullName evidence="1">Uncharacterized protein</fullName>
    </submittedName>
</protein>
<comment type="caution">
    <text evidence="1">The sequence shown here is derived from an EMBL/GenBank/DDBJ whole genome shotgun (WGS) entry which is preliminary data.</text>
</comment>
<gene>
    <name evidence="1" type="ORF">HXK00_01870</name>
</gene>
<organism evidence="1 2">
    <name type="scientific">Abiotrophia defectiva</name>
    <name type="common">Streptococcus defectivus</name>
    <dbReference type="NCBI Taxonomy" id="46125"/>
    <lineage>
        <taxon>Bacteria</taxon>
        <taxon>Bacillati</taxon>
        <taxon>Bacillota</taxon>
        <taxon>Bacilli</taxon>
        <taxon>Lactobacillales</taxon>
        <taxon>Aerococcaceae</taxon>
        <taxon>Abiotrophia</taxon>
    </lineage>
</organism>
<accession>A0A929MQC9</accession>
<dbReference type="AlphaFoldDB" id="A0A929MQC9"/>